<evidence type="ECO:0000313" key="2">
    <source>
        <dbReference type="EMBL" id="APD92264.1"/>
    </source>
</evidence>
<dbReference type="AlphaFoldDB" id="A0AAC9JDY9"/>
<keyword evidence="1" id="KW-0472">Membrane</keyword>
<name>A0AAC9JDY9_9ALTE</name>
<evidence type="ECO:0000256" key="1">
    <source>
        <dbReference type="SAM" id="Phobius"/>
    </source>
</evidence>
<feature type="transmembrane region" description="Helical" evidence="1">
    <location>
        <begin position="21"/>
        <end position="43"/>
    </location>
</feature>
<proteinExistence type="predicted"/>
<keyword evidence="1" id="KW-1133">Transmembrane helix</keyword>
<feature type="transmembrane region" description="Helical" evidence="1">
    <location>
        <begin position="104"/>
        <end position="123"/>
    </location>
</feature>
<gene>
    <name evidence="2" type="ORF">BM524_20360</name>
</gene>
<keyword evidence="2" id="KW-0614">Plasmid</keyword>
<feature type="transmembrane region" description="Helical" evidence="1">
    <location>
        <begin position="55"/>
        <end position="83"/>
    </location>
</feature>
<geneLocation type="plasmid" evidence="3">
    <name>pamcp48-600</name>
</geneLocation>
<evidence type="ECO:0000313" key="3">
    <source>
        <dbReference type="Proteomes" id="UP000182101"/>
    </source>
</evidence>
<accession>A0AAC9JDY9</accession>
<dbReference type="EMBL" id="CP018025">
    <property type="protein sequence ID" value="APD92264.1"/>
    <property type="molecule type" value="Genomic_DNA"/>
</dbReference>
<protein>
    <submittedName>
        <fullName evidence="2">Uncharacterized protein</fullName>
    </submittedName>
</protein>
<organism evidence="2 3">
    <name type="scientific">Alteromonas mediterranea</name>
    <dbReference type="NCBI Taxonomy" id="314275"/>
    <lineage>
        <taxon>Bacteria</taxon>
        <taxon>Pseudomonadati</taxon>
        <taxon>Pseudomonadota</taxon>
        <taxon>Gammaproteobacteria</taxon>
        <taxon>Alteromonadales</taxon>
        <taxon>Alteromonadaceae</taxon>
        <taxon>Alteromonas/Salinimonas group</taxon>
        <taxon>Alteromonas</taxon>
    </lineage>
</organism>
<feature type="transmembrane region" description="Helical" evidence="1">
    <location>
        <begin position="143"/>
        <end position="163"/>
    </location>
</feature>
<keyword evidence="1" id="KW-0812">Transmembrane</keyword>
<reference evidence="2 3" key="1">
    <citation type="submission" date="2016-11" db="EMBL/GenBank/DDBJ databases">
        <title>Networking in microbes: conjugative elements and plasmids in the genus Alteromonas.</title>
        <authorList>
            <person name="Lopez-Perez M."/>
            <person name="Ramon-Marco N."/>
            <person name="Rodriguez-Valera F."/>
        </authorList>
    </citation>
    <scope>NUCLEOTIDE SEQUENCE [LARGE SCALE GENOMIC DNA]</scope>
    <source>
        <strain evidence="2 3">CP48</strain>
        <plasmid evidence="3">pamcp48-600</plasmid>
    </source>
</reference>
<dbReference type="Proteomes" id="UP000182101">
    <property type="component" value="Plasmid pAMCP48-600"/>
</dbReference>
<sequence length="205" mass="23632">MELVRGIFSRKIPNEIHFLKIRGFMAVLCAYTLTVLGLCSLAGNLNILANGQWVLLSVLFFIFGAQVAALAAALATIFWLMLLAYSSPDTFYFLSHETSTFNQILPFILFIFVAIKIVIFEWLFKKHRSYRRYQEDYTTKLLLFFICASIVVIFITKGLSHFLQRKYLLVKFHSLNAMSTSTFLISNQEQLRISFTQKQSKIGRT</sequence>